<dbReference type="PANTHER" id="PTHR43708">
    <property type="entry name" value="CONSERVED EXPRESSED OXIDOREDUCTASE (EUROFUNG)"/>
    <property type="match status" value="1"/>
</dbReference>
<dbReference type="Gene3D" id="3.30.360.10">
    <property type="entry name" value="Dihydrodipicolinate Reductase, domain 2"/>
    <property type="match status" value="1"/>
</dbReference>
<evidence type="ECO:0000259" key="1">
    <source>
        <dbReference type="Pfam" id="PF01408"/>
    </source>
</evidence>
<reference evidence="3" key="1">
    <citation type="submission" date="2022-11" db="EMBL/GenBank/DDBJ databases">
        <title>Biodiversity and phylogenetic relationships of bacteria.</title>
        <authorList>
            <person name="Machado R.A.R."/>
            <person name="Bhat A."/>
            <person name="Loulou A."/>
            <person name="Kallel S."/>
        </authorList>
    </citation>
    <scope>NUCLEOTIDE SEQUENCE</scope>
    <source>
        <strain evidence="3">K-TC2</strain>
    </source>
</reference>
<name>A0A9X3IKT8_9HYPH</name>
<dbReference type="InterPro" id="IPR036291">
    <property type="entry name" value="NAD(P)-bd_dom_sf"/>
</dbReference>
<protein>
    <submittedName>
        <fullName evidence="3">Gfo/Idh/MocA family oxidoreductase</fullName>
    </submittedName>
</protein>
<evidence type="ECO:0000313" key="4">
    <source>
        <dbReference type="Proteomes" id="UP001144805"/>
    </source>
</evidence>
<proteinExistence type="predicted"/>
<evidence type="ECO:0000259" key="2">
    <source>
        <dbReference type="Pfam" id="PF22725"/>
    </source>
</evidence>
<feature type="domain" description="GFO/IDH/MocA-like oxidoreductase" evidence="2">
    <location>
        <begin position="133"/>
        <end position="255"/>
    </location>
</feature>
<dbReference type="Pfam" id="PF22725">
    <property type="entry name" value="GFO_IDH_MocA_C3"/>
    <property type="match status" value="1"/>
</dbReference>
<dbReference type="Pfam" id="PF01408">
    <property type="entry name" value="GFO_IDH_MocA"/>
    <property type="match status" value="1"/>
</dbReference>
<evidence type="ECO:0000313" key="3">
    <source>
        <dbReference type="EMBL" id="MCX5569823.1"/>
    </source>
</evidence>
<dbReference type="RefSeq" id="WP_266338795.1">
    <property type="nucleotide sequence ID" value="NZ_JAPKNK010000004.1"/>
</dbReference>
<dbReference type="SUPFAM" id="SSF51735">
    <property type="entry name" value="NAD(P)-binding Rossmann-fold domains"/>
    <property type="match status" value="1"/>
</dbReference>
<dbReference type="Gene3D" id="3.40.50.720">
    <property type="entry name" value="NAD(P)-binding Rossmann-like Domain"/>
    <property type="match status" value="1"/>
</dbReference>
<organism evidence="3 4">
    <name type="scientific">Kaistia nematophila</name>
    <dbReference type="NCBI Taxonomy" id="2994654"/>
    <lineage>
        <taxon>Bacteria</taxon>
        <taxon>Pseudomonadati</taxon>
        <taxon>Pseudomonadota</taxon>
        <taxon>Alphaproteobacteria</taxon>
        <taxon>Hyphomicrobiales</taxon>
        <taxon>Kaistiaceae</taxon>
        <taxon>Kaistia</taxon>
    </lineage>
</organism>
<gene>
    <name evidence="3" type="ORF">OSH07_11520</name>
</gene>
<comment type="caution">
    <text evidence="3">The sequence shown here is derived from an EMBL/GenBank/DDBJ whole genome shotgun (WGS) entry which is preliminary data.</text>
</comment>
<dbReference type="InterPro" id="IPR051317">
    <property type="entry name" value="Gfo/Idh/MocA_oxidoreduct"/>
</dbReference>
<accession>A0A9X3IKT8</accession>
<dbReference type="SUPFAM" id="SSF55347">
    <property type="entry name" value="Glyceraldehyde-3-phosphate dehydrogenase-like, C-terminal domain"/>
    <property type="match status" value="1"/>
</dbReference>
<dbReference type="Proteomes" id="UP001144805">
    <property type="component" value="Unassembled WGS sequence"/>
</dbReference>
<dbReference type="EMBL" id="JAPKNK010000004">
    <property type="protein sequence ID" value="MCX5569823.1"/>
    <property type="molecule type" value="Genomic_DNA"/>
</dbReference>
<dbReference type="InterPro" id="IPR055170">
    <property type="entry name" value="GFO_IDH_MocA-like_dom"/>
</dbReference>
<feature type="domain" description="Gfo/Idh/MocA-like oxidoreductase N-terminal" evidence="1">
    <location>
        <begin position="7"/>
        <end position="122"/>
    </location>
</feature>
<dbReference type="InterPro" id="IPR000683">
    <property type="entry name" value="Gfo/Idh/MocA-like_OxRdtase_N"/>
</dbReference>
<keyword evidence="4" id="KW-1185">Reference proteome</keyword>
<dbReference type="AlphaFoldDB" id="A0A9X3IKT8"/>
<sequence length="348" mass="37683">MTLRRGALVGCGFFARNHLNAWGELADRAEIVAVCDVDGEKAAAAAADFNIPAFYTDFEKMLATEKPDFVDIVTTAPSHRALVEACARHGVAAVVQKPLAPDWADCCALVDAMDKAGRPLMVHENFRFQAPLLRAAEIARSGALGEPTWGRFAFRTGYDIYKGQPYLAEVDRFVLLDIGVHVLDVARVFMGEATSVYCLGQAIKQGINGEDQATVMMRHANGAVSVSECSYASRQEPDLFPQTLIHFEGTKGSIRVEADCRLVVTSPEGNFTEIAKPKPLSWGGEPWLLIQDSVVSTQRHWLDSLDAGSVPATSGHDNLNTFALVEAAYKSIETGGPVQPETFEAVPA</sequence>
<dbReference type="GO" id="GO:0000166">
    <property type="term" value="F:nucleotide binding"/>
    <property type="evidence" value="ECO:0007669"/>
    <property type="project" value="InterPro"/>
</dbReference>
<dbReference type="PANTHER" id="PTHR43708:SF8">
    <property type="entry name" value="OXIDOREDUCTASE"/>
    <property type="match status" value="1"/>
</dbReference>